<keyword evidence="1 6" id="KW-0963">Cytoplasm</keyword>
<dbReference type="SUPFAM" id="SSF52540">
    <property type="entry name" value="P-loop containing nucleoside triphosphate hydrolases"/>
    <property type="match status" value="1"/>
</dbReference>
<dbReference type="GO" id="GO:0007059">
    <property type="term" value="P:chromosome segregation"/>
    <property type="evidence" value="ECO:0007669"/>
    <property type="project" value="UniProtKB-UniRule"/>
</dbReference>
<dbReference type="InterPro" id="IPR010935">
    <property type="entry name" value="SMC_hinge"/>
</dbReference>
<evidence type="ECO:0000256" key="4">
    <source>
        <dbReference type="ARBA" id="ARBA00023054"/>
    </source>
</evidence>
<gene>
    <name evidence="6 8" type="primary">smc</name>
    <name evidence="8" type="ORF">ENX73_03195</name>
</gene>
<dbReference type="GO" id="GO:0003677">
    <property type="term" value="F:DNA binding"/>
    <property type="evidence" value="ECO:0007669"/>
    <property type="project" value="UniProtKB-UniRule"/>
</dbReference>
<reference evidence="8" key="1">
    <citation type="journal article" date="2020" name="mSystems">
        <title>Genome- and Community-Level Interaction Insights into Carbon Utilization and Element Cycling Functions of Hydrothermarchaeota in Hydrothermal Sediment.</title>
        <authorList>
            <person name="Zhou Z."/>
            <person name="Liu Y."/>
            <person name="Xu W."/>
            <person name="Pan J."/>
            <person name="Luo Z.H."/>
            <person name="Li M."/>
        </authorList>
    </citation>
    <scope>NUCLEOTIDE SEQUENCE [LARGE SCALE GENOMIC DNA]</scope>
    <source>
        <strain evidence="8">SpSt-966</strain>
    </source>
</reference>
<dbReference type="SMART" id="SM00968">
    <property type="entry name" value="SMC_hinge"/>
    <property type="match status" value="1"/>
</dbReference>
<feature type="coiled-coil region" evidence="6">
    <location>
        <begin position="844"/>
        <end position="920"/>
    </location>
</feature>
<dbReference type="GO" id="GO:0016887">
    <property type="term" value="F:ATP hydrolysis activity"/>
    <property type="evidence" value="ECO:0007669"/>
    <property type="project" value="InterPro"/>
</dbReference>
<accession>A0A7V3REC9</accession>
<dbReference type="SUPFAM" id="SSF57997">
    <property type="entry name" value="Tropomyosin"/>
    <property type="match status" value="1"/>
</dbReference>
<dbReference type="HAMAP" id="MF_01894">
    <property type="entry name" value="Smc_prok"/>
    <property type="match status" value="1"/>
</dbReference>
<comment type="caution">
    <text evidence="8">The sequence shown here is derived from an EMBL/GenBank/DDBJ whole genome shotgun (WGS) entry which is preliminary data.</text>
</comment>
<dbReference type="Gene3D" id="3.40.50.300">
    <property type="entry name" value="P-loop containing nucleotide triphosphate hydrolases"/>
    <property type="match status" value="2"/>
</dbReference>
<feature type="coiled-coil region" evidence="6">
    <location>
        <begin position="234"/>
        <end position="471"/>
    </location>
</feature>
<dbReference type="InterPro" id="IPR024704">
    <property type="entry name" value="SMC"/>
</dbReference>
<comment type="subunit">
    <text evidence="6">Homodimer.</text>
</comment>
<dbReference type="Gene3D" id="1.10.287.1490">
    <property type="match status" value="1"/>
</dbReference>
<keyword evidence="4 6" id="KW-0175">Coiled coil</keyword>
<evidence type="ECO:0000256" key="3">
    <source>
        <dbReference type="ARBA" id="ARBA00022840"/>
    </source>
</evidence>
<keyword evidence="2 6" id="KW-0547">Nucleotide-binding</keyword>
<dbReference type="SUPFAM" id="SSF75553">
    <property type="entry name" value="Smc hinge domain"/>
    <property type="match status" value="1"/>
</dbReference>
<evidence type="ECO:0000256" key="2">
    <source>
        <dbReference type="ARBA" id="ARBA00022741"/>
    </source>
</evidence>
<feature type="coiled-coil region" evidence="6">
    <location>
        <begin position="725"/>
        <end position="759"/>
    </location>
</feature>
<dbReference type="AlphaFoldDB" id="A0A7V3REC9"/>
<name>A0A7V3REC9_9BACT</name>
<feature type="coiled-coil region" evidence="6">
    <location>
        <begin position="160"/>
        <end position="201"/>
    </location>
</feature>
<dbReference type="PANTHER" id="PTHR43977">
    <property type="entry name" value="STRUCTURAL MAINTENANCE OF CHROMOSOMES PROTEIN 3"/>
    <property type="match status" value="1"/>
</dbReference>
<dbReference type="GO" id="GO:0005737">
    <property type="term" value="C:cytoplasm"/>
    <property type="evidence" value="ECO:0007669"/>
    <property type="project" value="UniProtKB-SubCell"/>
</dbReference>
<sequence length="1174" mass="133228">MKFSKLEINGFKSFGAPVSIDIKEGIVSIVGPNGSGKSNIVDAVRWLFGEKANSKLRMSETSDVLYMGSTFIKKAERATVKATFLNDGKEIKIEKIYSADGKNLYLLNGSAARLKDIEEIFSGSGTGKDFYSIVGQGEISNLVNSSPAQIKALIEEAAGVSIYKERKNEARSKLEDVIENLDKIKTVMDEIEHTMRSLNLKSKRAQKYKEYEQEIGTRKIKYFGHIYSVNSEKLEKVNKDVEEKGSKIADLQKALMNLEIESSQLKESSENAEEEIKKFEEEMNSYRQRERTLSDLKDAQSSTLSKMRSTYVELGTKKDGIKAELERHKVRSEELKRLMESLREEDEKLSNELKNFSTLYDQMTEAAGKEQKKRAQSESRISQLTKERNAREVERAKAFENVKDLNQRLSFIEAQIEEKKGAAQKIQVDLEKLELEESKSLDALENKNKRLNDIEEERKSIDEEITNLKKSRDSTSNKLMEIKSRYEILSRNLDNYSGYSGAVRKIITSQITGVIDVVANLLDVPRDIEMAVSVLLGGRMQNIAVKNSDVAKTCVELLKKSGEGRATFIPLDMVDLREPSVQSSIISARGVVGYAFKLVRSAKGYEGLVNFLFGTDLIVESLDDAIVLKKSKDLRSRIVSLDGQLISTIGTITGGSAERTDLISQRRILKDLSSEILSTSQKVKEIDEQITLIENRRIDILRERNEIEKGLLKENIALNNSRGSKNSILSSLASLQKEVNEIEKMKNEYLSRIQKDEKTIGQSEEYIRKIDSELSDLEFSMKSDSTEDIKRRQEMEKLQEEMIDLKMKLNSVKERFSGYSNENSRISKRIEELSSESSSIDANLNILISDINQSEERLKTVEKDLQSVRTDVEMLFERSKVTKGGRDEVLGKIEEIERSYKENKDQIDSLREETHALEIEKISYESSVLTAIEELNKVGGNKEESTKLDAQTFETLSSEIEEYERKMKFLGPVDLSAIDEYAETEKRFKEIDEQKKDLENSYRSLSDFIKRTDDEARIRLTQTMESVNGNFEKMISVLFSEGSGSLSFTEGMDILDAPVEINVKLPGKKLQKLYMMSGGEKSIVGIAFIFSLLMINPSAFYILDEADAALDEFSTQRFINLLEEYSKRSTFIVMTHNKMVMEKADMLYGITMIDGVSTVIPVEMSEFSESKMEG</sequence>
<evidence type="ECO:0000256" key="1">
    <source>
        <dbReference type="ARBA" id="ARBA00022490"/>
    </source>
</evidence>
<evidence type="ECO:0000259" key="7">
    <source>
        <dbReference type="SMART" id="SM00968"/>
    </source>
</evidence>
<dbReference type="InterPro" id="IPR003395">
    <property type="entry name" value="RecF/RecN/SMC_N"/>
</dbReference>
<dbReference type="GO" id="GO:0005694">
    <property type="term" value="C:chromosome"/>
    <property type="evidence" value="ECO:0007669"/>
    <property type="project" value="InterPro"/>
</dbReference>
<dbReference type="GO" id="GO:0006260">
    <property type="term" value="P:DNA replication"/>
    <property type="evidence" value="ECO:0007669"/>
    <property type="project" value="UniProtKB-UniRule"/>
</dbReference>
<dbReference type="Gene3D" id="1.20.1060.20">
    <property type="match status" value="1"/>
</dbReference>
<evidence type="ECO:0000256" key="6">
    <source>
        <dbReference type="HAMAP-Rule" id="MF_01894"/>
    </source>
</evidence>
<feature type="domain" description="SMC hinge" evidence="7">
    <location>
        <begin position="512"/>
        <end position="629"/>
    </location>
</feature>
<dbReference type="GO" id="GO:0007062">
    <property type="term" value="P:sister chromatid cohesion"/>
    <property type="evidence" value="ECO:0007669"/>
    <property type="project" value="InterPro"/>
</dbReference>
<dbReference type="GO" id="GO:0005524">
    <property type="term" value="F:ATP binding"/>
    <property type="evidence" value="ECO:0007669"/>
    <property type="project" value="UniProtKB-UniRule"/>
</dbReference>
<dbReference type="Gene3D" id="3.30.70.1620">
    <property type="match status" value="1"/>
</dbReference>
<feature type="binding site" evidence="6">
    <location>
        <begin position="32"/>
        <end position="39"/>
    </location>
    <ligand>
        <name>ATP</name>
        <dbReference type="ChEBI" id="CHEBI:30616"/>
    </ligand>
</feature>
<comment type="domain">
    <text evidence="6">Contains large globular domains required for ATP hydrolysis at each terminus and a third globular domain forming a flexible hinge near the middle of the molecule. These domains are separated by coiled-coil structures.</text>
</comment>
<dbReference type="Pfam" id="PF06470">
    <property type="entry name" value="SMC_hinge"/>
    <property type="match status" value="1"/>
</dbReference>
<evidence type="ECO:0000256" key="5">
    <source>
        <dbReference type="ARBA" id="ARBA00023125"/>
    </source>
</evidence>
<comment type="similarity">
    <text evidence="6">Belongs to the SMC family.</text>
</comment>
<organism evidence="8">
    <name type="scientific">Mesoaciditoga lauensis</name>
    <dbReference type="NCBI Taxonomy" id="1495039"/>
    <lineage>
        <taxon>Bacteria</taxon>
        <taxon>Thermotogati</taxon>
        <taxon>Thermotogota</taxon>
        <taxon>Thermotogae</taxon>
        <taxon>Mesoaciditogales</taxon>
        <taxon>Mesoaciditogaceae</taxon>
        <taxon>Mesoaciditoga</taxon>
    </lineage>
</organism>
<dbReference type="InterPro" id="IPR027417">
    <property type="entry name" value="P-loop_NTPase"/>
</dbReference>
<comment type="function">
    <text evidence="6">Required for chromosome condensation and partitioning.</text>
</comment>
<dbReference type="PIRSF" id="PIRSF005719">
    <property type="entry name" value="SMC"/>
    <property type="match status" value="1"/>
</dbReference>
<comment type="subcellular location">
    <subcellularLocation>
        <location evidence="6">Cytoplasm</location>
    </subcellularLocation>
</comment>
<proteinExistence type="inferred from homology"/>
<keyword evidence="3 6" id="KW-0067">ATP-binding</keyword>
<dbReference type="InterPro" id="IPR011890">
    <property type="entry name" value="SMC_prok"/>
</dbReference>
<dbReference type="NCBIfam" id="TIGR02168">
    <property type="entry name" value="SMC_prok_B"/>
    <property type="match status" value="1"/>
</dbReference>
<dbReference type="InterPro" id="IPR036277">
    <property type="entry name" value="SMC_hinge_sf"/>
</dbReference>
<protein>
    <recommendedName>
        <fullName evidence="6">Chromosome partition protein Smc</fullName>
    </recommendedName>
</protein>
<evidence type="ECO:0000313" key="8">
    <source>
        <dbReference type="EMBL" id="HGE75114.1"/>
    </source>
</evidence>
<keyword evidence="5 6" id="KW-0238">DNA-binding</keyword>
<dbReference type="GO" id="GO:0030261">
    <property type="term" value="P:chromosome condensation"/>
    <property type="evidence" value="ECO:0007669"/>
    <property type="project" value="InterPro"/>
</dbReference>
<dbReference type="Pfam" id="PF02463">
    <property type="entry name" value="SMC_N"/>
    <property type="match status" value="1"/>
</dbReference>
<dbReference type="EMBL" id="DTPE01000131">
    <property type="protein sequence ID" value="HGE75114.1"/>
    <property type="molecule type" value="Genomic_DNA"/>
</dbReference>